<evidence type="ECO:0000256" key="3">
    <source>
        <dbReference type="ARBA" id="ARBA00022452"/>
    </source>
</evidence>
<dbReference type="SUPFAM" id="SSF56935">
    <property type="entry name" value="Porins"/>
    <property type="match status" value="1"/>
</dbReference>
<gene>
    <name evidence="13" type="ORF">CLV98_10562</name>
</gene>
<dbReference type="Pfam" id="PF00593">
    <property type="entry name" value="TonB_dep_Rec_b-barrel"/>
    <property type="match status" value="1"/>
</dbReference>
<dbReference type="NCBIfam" id="TIGR04057">
    <property type="entry name" value="SusC_RagA_signa"/>
    <property type="match status" value="1"/>
</dbReference>
<dbReference type="AlphaFoldDB" id="A0A316AK31"/>
<comment type="subcellular location">
    <subcellularLocation>
        <location evidence="1 8">Cell outer membrane</location>
        <topology evidence="1 8">Multi-pass membrane protein</topology>
    </subcellularLocation>
</comment>
<protein>
    <submittedName>
        <fullName evidence="13">TonB-linked SusC/RagA family outer membrane protein</fullName>
    </submittedName>
</protein>
<dbReference type="RefSeq" id="WP_109674508.1">
    <property type="nucleotide sequence ID" value="NZ_QGDT01000005.1"/>
</dbReference>
<evidence type="ECO:0000256" key="10">
    <source>
        <dbReference type="SAM" id="SignalP"/>
    </source>
</evidence>
<evidence type="ECO:0000256" key="4">
    <source>
        <dbReference type="ARBA" id="ARBA00022692"/>
    </source>
</evidence>
<keyword evidence="6 8" id="KW-0472">Membrane</keyword>
<dbReference type="InterPro" id="IPR012910">
    <property type="entry name" value="Plug_dom"/>
</dbReference>
<evidence type="ECO:0000256" key="7">
    <source>
        <dbReference type="ARBA" id="ARBA00023237"/>
    </source>
</evidence>
<sequence length="1137" mass="124241">MKIQLCTSWRAIAVSVLLASMSQMGYAQQSISMVAYPTQQSPKPQPATIALQEALMVLSEHFNTDLLFADKNLEKVFIKTDLIDYKKSIEENLQSILSTTNLTFKKLKKNTYLIVTKAPNVPKMKSPQGTVTEHVSMTAQPVIEIQDIEIKGTVTDDQGEGLPGVNIALKGTTQGVISQANGAFTIQVPNTEAILVFSYVGFLSKEIVVGNRTTLAITLLPDDKSLEELVVVGYGTQKKSDVTGAVSSISEEKIQSRPVTGFNDALQGRSGGVQVRQSGGDLSGKFNISIRGTGSVTGNNDPLIVVDGVPLFSTNFSTINPQDIASMDILKDASATAIYGARAANGVIIITTKQGKAGKTRFSFNTDLGFEEITKRYDVMSTEEQRLLFLEGFKNANRDLSVYNDPTNPVWQTDTDWQKLGTRTGFRQNYNLGFSGGSEKNIYSGSVSYLNRKGVLAKTDLQSWSLRLNLQSKVNDWLTITSNLSGSYQDQNIQNNDSWGAAGYRGLVYQHSYTVPYDEFGNLSATNTTSAPFFGANENPLVDLLLPTRESNVTRLLGNVKFDFQLAPSLKLSANAGADVVNGADFTYLPVYQVGIYNRPEGITTEGSDKQINWVTDAFLTYNKNINEHAINAVGGVSLQQFYNKSNSITGRGTIDNALNQLSNQTSFIGTGTTIVPGLASGFLRVNYGYKGKYLVTATVRRDGSSRFGPENKFGTFPSASFAWRLSEEDFMKNSRLFHDVKLRASYGLTGNQNIGNFAFITRAVAATYVSGNTLTIGNAPQNIGNPNLKWETAKQLDFGVDFSMFGGRINSTIDFYDKRSQDLLVATPIALTAGVDVNPILNIGSLKNTGVEFAITTRNVRRKNFSWDTDFNITYNKNKVLDIGTNSIGNPLTIPGELIPLSNQPTNLTRSGHPVGAFYMYEFAGIWQLGEEEEAKKWANAVPGDPKYTDTNGNGIFDEGDKIDVGNPHPKLFGGIDNTLSYGPFSLSVFLNYSVGNKLYNTARNLFSRSVPFVQNFAEVNDFWTVDNPSNSVPRPSQGGNTTTLATLVSTRFLENADFLRVKNVSITYKLPSTWLNGVALEGAQIALSGTNLLTFTKYTGLDPEASSRTSLLSAGIDYTPYPLTRLFSMSIKANF</sequence>
<feature type="domain" description="TonB-dependent receptor plug" evidence="12">
    <location>
        <begin position="239"/>
        <end position="347"/>
    </location>
</feature>
<evidence type="ECO:0000256" key="9">
    <source>
        <dbReference type="RuleBase" id="RU003357"/>
    </source>
</evidence>
<evidence type="ECO:0000256" key="1">
    <source>
        <dbReference type="ARBA" id="ARBA00004571"/>
    </source>
</evidence>
<dbReference type="Gene3D" id="2.40.170.20">
    <property type="entry name" value="TonB-dependent receptor, beta-barrel domain"/>
    <property type="match status" value="1"/>
</dbReference>
<organism evidence="13 14">
    <name type="scientific">Dyadobacter jejuensis</name>
    <dbReference type="NCBI Taxonomy" id="1082580"/>
    <lineage>
        <taxon>Bacteria</taxon>
        <taxon>Pseudomonadati</taxon>
        <taxon>Bacteroidota</taxon>
        <taxon>Cytophagia</taxon>
        <taxon>Cytophagales</taxon>
        <taxon>Spirosomataceae</taxon>
        <taxon>Dyadobacter</taxon>
    </lineage>
</organism>
<feature type="domain" description="TonB-dependent receptor-like beta-barrel" evidence="11">
    <location>
        <begin position="550"/>
        <end position="996"/>
    </location>
</feature>
<dbReference type="Gene3D" id="2.60.40.1120">
    <property type="entry name" value="Carboxypeptidase-like, regulatory domain"/>
    <property type="match status" value="1"/>
</dbReference>
<feature type="signal peptide" evidence="10">
    <location>
        <begin position="1"/>
        <end position="27"/>
    </location>
</feature>
<comment type="similarity">
    <text evidence="8 9">Belongs to the TonB-dependent receptor family.</text>
</comment>
<dbReference type="SUPFAM" id="SSF49464">
    <property type="entry name" value="Carboxypeptidase regulatory domain-like"/>
    <property type="match status" value="1"/>
</dbReference>
<dbReference type="Pfam" id="PF07715">
    <property type="entry name" value="Plug"/>
    <property type="match status" value="1"/>
</dbReference>
<dbReference type="Gene3D" id="2.170.130.10">
    <property type="entry name" value="TonB-dependent receptor, plug domain"/>
    <property type="match status" value="1"/>
</dbReference>
<dbReference type="Pfam" id="PF13715">
    <property type="entry name" value="CarbopepD_reg_2"/>
    <property type="match status" value="1"/>
</dbReference>
<evidence type="ECO:0000256" key="6">
    <source>
        <dbReference type="ARBA" id="ARBA00023136"/>
    </source>
</evidence>
<evidence type="ECO:0000259" key="12">
    <source>
        <dbReference type="Pfam" id="PF07715"/>
    </source>
</evidence>
<dbReference type="InterPro" id="IPR023997">
    <property type="entry name" value="TonB-dep_OMP_SusC/RagA_CS"/>
</dbReference>
<dbReference type="NCBIfam" id="TIGR04056">
    <property type="entry name" value="OMP_RagA_SusC"/>
    <property type="match status" value="1"/>
</dbReference>
<keyword evidence="7 8" id="KW-0998">Cell outer membrane</keyword>
<dbReference type="EMBL" id="QGDT01000005">
    <property type="protein sequence ID" value="PWJ57882.1"/>
    <property type="molecule type" value="Genomic_DNA"/>
</dbReference>
<evidence type="ECO:0000259" key="11">
    <source>
        <dbReference type="Pfam" id="PF00593"/>
    </source>
</evidence>
<dbReference type="InterPro" id="IPR036942">
    <property type="entry name" value="Beta-barrel_TonB_sf"/>
</dbReference>
<evidence type="ECO:0000313" key="14">
    <source>
        <dbReference type="Proteomes" id="UP000245880"/>
    </source>
</evidence>
<dbReference type="GO" id="GO:0009279">
    <property type="term" value="C:cell outer membrane"/>
    <property type="evidence" value="ECO:0007669"/>
    <property type="project" value="UniProtKB-SubCell"/>
</dbReference>
<dbReference type="InterPro" id="IPR037066">
    <property type="entry name" value="Plug_dom_sf"/>
</dbReference>
<keyword evidence="3 8" id="KW-1134">Transmembrane beta strand</keyword>
<accession>A0A316AK31</accession>
<keyword evidence="2 8" id="KW-0813">Transport</keyword>
<evidence type="ECO:0000256" key="8">
    <source>
        <dbReference type="PROSITE-ProRule" id="PRU01360"/>
    </source>
</evidence>
<evidence type="ECO:0000313" key="13">
    <source>
        <dbReference type="EMBL" id="PWJ57882.1"/>
    </source>
</evidence>
<evidence type="ECO:0000256" key="2">
    <source>
        <dbReference type="ARBA" id="ARBA00022448"/>
    </source>
</evidence>
<keyword evidence="5 9" id="KW-0798">TonB box</keyword>
<keyword evidence="4 8" id="KW-0812">Transmembrane</keyword>
<keyword evidence="10" id="KW-0732">Signal</keyword>
<dbReference type="InterPro" id="IPR023996">
    <property type="entry name" value="TonB-dep_OMP_SusC/RagA"/>
</dbReference>
<comment type="caution">
    <text evidence="13">The sequence shown here is derived from an EMBL/GenBank/DDBJ whole genome shotgun (WGS) entry which is preliminary data.</text>
</comment>
<dbReference type="InterPro" id="IPR008969">
    <property type="entry name" value="CarboxyPept-like_regulatory"/>
</dbReference>
<proteinExistence type="inferred from homology"/>
<evidence type="ECO:0000256" key="5">
    <source>
        <dbReference type="ARBA" id="ARBA00023077"/>
    </source>
</evidence>
<dbReference type="InterPro" id="IPR000531">
    <property type="entry name" value="Beta-barrel_TonB"/>
</dbReference>
<name>A0A316AK31_9BACT</name>
<dbReference type="Proteomes" id="UP000245880">
    <property type="component" value="Unassembled WGS sequence"/>
</dbReference>
<feature type="chain" id="PRO_5016241397" evidence="10">
    <location>
        <begin position="28"/>
        <end position="1137"/>
    </location>
</feature>
<dbReference type="OrthoDB" id="9768177at2"/>
<dbReference type="InterPro" id="IPR039426">
    <property type="entry name" value="TonB-dep_rcpt-like"/>
</dbReference>
<dbReference type="PROSITE" id="PS52016">
    <property type="entry name" value="TONB_DEPENDENT_REC_3"/>
    <property type="match status" value="1"/>
</dbReference>
<keyword evidence="14" id="KW-1185">Reference proteome</keyword>
<reference evidence="13 14" key="1">
    <citation type="submission" date="2018-03" db="EMBL/GenBank/DDBJ databases">
        <title>Genomic Encyclopedia of Archaeal and Bacterial Type Strains, Phase II (KMG-II): from individual species to whole genera.</title>
        <authorList>
            <person name="Goeker M."/>
        </authorList>
    </citation>
    <scope>NUCLEOTIDE SEQUENCE [LARGE SCALE GENOMIC DNA]</scope>
    <source>
        <strain evidence="13 14">DSM 100346</strain>
    </source>
</reference>